<gene>
    <name evidence="2" type="ORF">B0T25DRAFT_277582</name>
</gene>
<keyword evidence="3" id="KW-1185">Reference proteome</keyword>
<dbReference type="AlphaFoldDB" id="A0AAJ0MAN0"/>
<dbReference type="Proteomes" id="UP001275084">
    <property type="component" value="Unassembled WGS sequence"/>
</dbReference>
<organism evidence="2 3">
    <name type="scientific">Lasiosphaeria hispida</name>
    <dbReference type="NCBI Taxonomy" id="260671"/>
    <lineage>
        <taxon>Eukaryota</taxon>
        <taxon>Fungi</taxon>
        <taxon>Dikarya</taxon>
        <taxon>Ascomycota</taxon>
        <taxon>Pezizomycotina</taxon>
        <taxon>Sordariomycetes</taxon>
        <taxon>Sordariomycetidae</taxon>
        <taxon>Sordariales</taxon>
        <taxon>Lasiosphaeriaceae</taxon>
        <taxon>Lasiosphaeria</taxon>
    </lineage>
</organism>
<evidence type="ECO:0000313" key="2">
    <source>
        <dbReference type="EMBL" id="KAK3346355.1"/>
    </source>
</evidence>
<reference evidence="2" key="2">
    <citation type="submission" date="2023-06" db="EMBL/GenBank/DDBJ databases">
        <authorList>
            <consortium name="Lawrence Berkeley National Laboratory"/>
            <person name="Haridas S."/>
            <person name="Hensen N."/>
            <person name="Bonometti L."/>
            <person name="Westerberg I."/>
            <person name="Brannstrom I.O."/>
            <person name="Guillou S."/>
            <person name="Cros-Aarteil S."/>
            <person name="Calhoun S."/>
            <person name="Kuo A."/>
            <person name="Mondo S."/>
            <person name="Pangilinan J."/>
            <person name="Riley R."/>
            <person name="Labutti K."/>
            <person name="Andreopoulos B."/>
            <person name="Lipzen A."/>
            <person name="Chen C."/>
            <person name="Yanf M."/>
            <person name="Daum C."/>
            <person name="Ng V."/>
            <person name="Clum A."/>
            <person name="Steindorff A."/>
            <person name="Ohm R."/>
            <person name="Martin F."/>
            <person name="Silar P."/>
            <person name="Natvig D."/>
            <person name="Lalanne C."/>
            <person name="Gautier V."/>
            <person name="Ament-Velasquez S.L."/>
            <person name="Kruys A."/>
            <person name="Hutchinson M.I."/>
            <person name="Powell A.J."/>
            <person name="Barry K."/>
            <person name="Miller A.N."/>
            <person name="Grigoriev I.V."/>
            <person name="Debuchy R."/>
            <person name="Gladieux P."/>
            <person name="Thoren M.H."/>
            <person name="Johannesson H."/>
        </authorList>
    </citation>
    <scope>NUCLEOTIDE SEQUENCE</scope>
    <source>
        <strain evidence="2">CBS 955.72</strain>
    </source>
</reference>
<protein>
    <submittedName>
        <fullName evidence="2">Uncharacterized protein</fullName>
    </submittedName>
</protein>
<comment type="caution">
    <text evidence="2">The sequence shown here is derived from an EMBL/GenBank/DDBJ whole genome shotgun (WGS) entry which is preliminary data.</text>
</comment>
<feature type="transmembrane region" description="Helical" evidence="1">
    <location>
        <begin position="36"/>
        <end position="53"/>
    </location>
</feature>
<keyword evidence="1" id="KW-1133">Transmembrane helix</keyword>
<evidence type="ECO:0000313" key="3">
    <source>
        <dbReference type="Proteomes" id="UP001275084"/>
    </source>
</evidence>
<sequence length="239" mass="26430">MDGKNGPKRESCEFHSSTQLWGICGGWWGKRDTRHLFLIFFYLWAAMCFVAMPDSHVLSRNSRKPPLFECLNLPKRQSCCTAARTCEKTRLAAEPRVSEKSRRAFGLLDFDRSAPPTTTGTEEIADILSLDVRAGIFRLPDADRCNYVRGTASLKRTENGWGGGDEALLRSMCWDFRPEAALACLSVCSCAVVAGAVASGALVRMINLRDPYGVCLFLPSTPSANNMEQMPARVLGQIQ</sequence>
<name>A0AAJ0MAN0_9PEZI</name>
<evidence type="ECO:0000256" key="1">
    <source>
        <dbReference type="SAM" id="Phobius"/>
    </source>
</evidence>
<keyword evidence="1" id="KW-0472">Membrane</keyword>
<reference evidence="2" key="1">
    <citation type="journal article" date="2023" name="Mol. Phylogenet. Evol.">
        <title>Genome-scale phylogeny and comparative genomics of the fungal order Sordariales.</title>
        <authorList>
            <person name="Hensen N."/>
            <person name="Bonometti L."/>
            <person name="Westerberg I."/>
            <person name="Brannstrom I.O."/>
            <person name="Guillou S."/>
            <person name="Cros-Aarteil S."/>
            <person name="Calhoun S."/>
            <person name="Haridas S."/>
            <person name="Kuo A."/>
            <person name="Mondo S."/>
            <person name="Pangilinan J."/>
            <person name="Riley R."/>
            <person name="LaButti K."/>
            <person name="Andreopoulos B."/>
            <person name="Lipzen A."/>
            <person name="Chen C."/>
            <person name="Yan M."/>
            <person name="Daum C."/>
            <person name="Ng V."/>
            <person name="Clum A."/>
            <person name="Steindorff A."/>
            <person name="Ohm R.A."/>
            <person name="Martin F."/>
            <person name="Silar P."/>
            <person name="Natvig D.O."/>
            <person name="Lalanne C."/>
            <person name="Gautier V."/>
            <person name="Ament-Velasquez S.L."/>
            <person name="Kruys A."/>
            <person name="Hutchinson M.I."/>
            <person name="Powell A.J."/>
            <person name="Barry K."/>
            <person name="Miller A.N."/>
            <person name="Grigoriev I.V."/>
            <person name="Debuchy R."/>
            <person name="Gladieux P."/>
            <person name="Hiltunen Thoren M."/>
            <person name="Johannesson H."/>
        </authorList>
    </citation>
    <scope>NUCLEOTIDE SEQUENCE</scope>
    <source>
        <strain evidence="2">CBS 955.72</strain>
    </source>
</reference>
<keyword evidence="1" id="KW-0812">Transmembrane</keyword>
<proteinExistence type="predicted"/>
<dbReference type="EMBL" id="JAUIQD010000006">
    <property type="protein sequence ID" value="KAK3346355.1"/>
    <property type="molecule type" value="Genomic_DNA"/>
</dbReference>
<accession>A0AAJ0MAN0</accession>